<sequence length="52" mass="6071">MNGAQATLLNQPPVWVPGKKHRSKLPFKESLNTSYVFVKLMKITDFDLFTFW</sequence>
<dbReference type="AlphaFoldDB" id="G3H5F5"/>
<proteinExistence type="predicted"/>
<dbReference type="EMBL" id="JH000159">
    <property type="protein sequence ID" value="EGV99624.1"/>
    <property type="molecule type" value="Genomic_DNA"/>
</dbReference>
<accession>G3H5F5</accession>
<evidence type="ECO:0000313" key="2">
    <source>
        <dbReference type="Proteomes" id="UP000001075"/>
    </source>
</evidence>
<reference evidence="2" key="1">
    <citation type="journal article" date="2011" name="Nat. Biotechnol.">
        <title>The genomic sequence of the Chinese hamster ovary (CHO)-K1 cell line.</title>
        <authorList>
            <person name="Xu X."/>
            <person name="Nagarajan H."/>
            <person name="Lewis N.E."/>
            <person name="Pan S."/>
            <person name="Cai Z."/>
            <person name="Liu X."/>
            <person name="Chen W."/>
            <person name="Xie M."/>
            <person name="Wang W."/>
            <person name="Hammond S."/>
            <person name="Andersen M.R."/>
            <person name="Neff N."/>
            <person name="Passarelli B."/>
            <person name="Koh W."/>
            <person name="Fan H.C."/>
            <person name="Wang J."/>
            <person name="Gui Y."/>
            <person name="Lee K.H."/>
            <person name="Betenbaugh M.J."/>
            <person name="Quake S.R."/>
            <person name="Famili I."/>
            <person name="Palsson B.O."/>
            <person name="Wang J."/>
        </authorList>
    </citation>
    <scope>NUCLEOTIDE SEQUENCE [LARGE SCALE GENOMIC DNA]</scope>
    <source>
        <strain evidence="2">CHO K1 cell line</strain>
    </source>
</reference>
<organism evidence="1 2">
    <name type="scientific">Cricetulus griseus</name>
    <name type="common">Chinese hamster</name>
    <name type="synonym">Cricetulus barabensis griseus</name>
    <dbReference type="NCBI Taxonomy" id="10029"/>
    <lineage>
        <taxon>Eukaryota</taxon>
        <taxon>Metazoa</taxon>
        <taxon>Chordata</taxon>
        <taxon>Craniata</taxon>
        <taxon>Vertebrata</taxon>
        <taxon>Euteleostomi</taxon>
        <taxon>Mammalia</taxon>
        <taxon>Eutheria</taxon>
        <taxon>Euarchontoglires</taxon>
        <taxon>Glires</taxon>
        <taxon>Rodentia</taxon>
        <taxon>Myomorpha</taxon>
        <taxon>Muroidea</taxon>
        <taxon>Cricetidae</taxon>
        <taxon>Cricetinae</taxon>
        <taxon>Cricetulus</taxon>
    </lineage>
</organism>
<protein>
    <submittedName>
        <fullName evidence="1">Uncharacterized protein</fullName>
    </submittedName>
</protein>
<name>G3H5F5_CRIGR</name>
<dbReference type="InParanoid" id="G3H5F5"/>
<evidence type="ECO:0000313" key="1">
    <source>
        <dbReference type="EMBL" id="EGV99624.1"/>
    </source>
</evidence>
<gene>
    <name evidence="1" type="ORF">I79_005536</name>
</gene>
<dbReference type="Proteomes" id="UP000001075">
    <property type="component" value="Unassembled WGS sequence"/>
</dbReference>